<proteinExistence type="predicted"/>
<dbReference type="GeneID" id="90077020"/>
<accession>A0AAV5QWU9</accession>
<sequence>MLISFVYLVTLSLIGFSSANPAVSYVTVTPTDSAQFSSLVDSQYSTVSNDIVTLRPDSTANKKQLKLSGENCYVRSQEYTLTEDLKFGFFFERKADGKIGIKWYYDFSSFFSMDIFKVKFSHNHDSFNNILHATLRDGFFYSWFADSWTAITDQSFEISLKVKETEVIYSTNCDGQENCTDIIFPDYEPCEIGGSTTFSGPIATVTLTYTSSSSGNISATTNVGSPESIVTNTGASSTQTGISSIQPEPSASQTDVTKTTDANGTKTESYSSSTIINDMTISTSSSSSITDDVTHSTDFTAIITDNVSHSTDLVTSDTDNFSMITDSQSTWYTSSDYASTDFDYSTESYSTDISAATSDVEYSTQTISYGDSFTEIISYSDGYTEIISYGDGYSTYSTETDSQVTQTPSDFFTTTKSTSSSSHTTLASFYPIELDCPSEVPYMYRVNEDSNLGFYIEKLTDLYYRIDWFFAFEPSMPLDKYEIKFRQNGKQWHNIFSSEWDQGFFYSWISQGWESMQQQTWEFVLQNNSDDNEEVYFSTNCTGKDRCNLLVLPMNQPEECPIVSSSTTTGSVSSFSRGVFTTGATSLADANSKTGSNTLSSDTLTSDDNTIVIPSSKGNQVPITISSESTGASVTSHTTNGPIPTSTVSESISETFAISTSTAIDSETSVQWETVTSCSNGCSHKTSSEYVPASTPVSSQNPETFTSEISVKPNSPQSPEIISSSKSSHYSEIPSSSELQENTTKLISTTCATINTGSGMTIQTTHSIPGTFVTSVSGIASSAYVSASINFSSNGAAALLASGSSFVIAIAGLLLL</sequence>
<dbReference type="AlphaFoldDB" id="A0AAV5QWU9"/>
<feature type="signal peptide" evidence="2">
    <location>
        <begin position="1"/>
        <end position="19"/>
    </location>
</feature>
<keyword evidence="4" id="KW-1185">Reference proteome</keyword>
<feature type="compositionally biased region" description="Low complexity" evidence="1">
    <location>
        <begin position="715"/>
        <end position="735"/>
    </location>
</feature>
<reference evidence="3 4" key="1">
    <citation type="journal article" date="2023" name="Elife">
        <title>Identification of key yeast species and microbe-microbe interactions impacting larval growth of Drosophila in the wild.</title>
        <authorList>
            <person name="Mure A."/>
            <person name="Sugiura Y."/>
            <person name="Maeda R."/>
            <person name="Honda K."/>
            <person name="Sakurai N."/>
            <person name="Takahashi Y."/>
            <person name="Watada M."/>
            <person name="Katoh T."/>
            <person name="Gotoh A."/>
            <person name="Gotoh Y."/>
            <person name="Taniguchi I."/>
            <person name="Nakamura K."/>
            <person name="Hayashi T."/>
            <person name="Katayama T."/>
            <person name="Uemura T."/>
            <person name="Hattori Y."/>
        </authorList>
    </citation>
    <scope>NUCLEOTIDE SEQUENCE [LARGE SCALE GENOMIC DNA]</scope>
    <source>
        <strain evidence="3 4">SC-9</strain>
    </source>
</reference>
<feature type="region of interest" description="Disordered" evidence="1">
    <location>
        <begin position="628"/>
        <end position="648"/>
    </location>
</feature>
<feature type="region of interest" description="Disordered" evidence="1">
    <location>
        <begin position="232"/>
        <end position="271"/>
    </location>
</feature>
<gene>
    <name evidence="3" type="ORF">DASC09_063710</name>
</gene>
<evidence type="ECO:0000313" key="4">
    <source>
        <dbReference type="Proteomes" id="UP001360560"/>
    </source>
</evidence>
<evidence type="ECO:0000256" key="1">
    <source>
        <dbReference type="SAM" id="MobiDB-lite"/>
    </source>
</evidence>
<organism evidence="3 4">
    <name type="scientific">Saccharomycopsis crataegensis</name>
    <dbReference type="NCBI Taxonomy" id="43959"/>
    <lineage>
        <taxon>Eukaryota</taxon>
        <taxon>Fungi</taxon>
        <taxon>Dikarya</taxon>
        <taxon>Ascomycota</taxon>
        <taxon>Saccharomycotina</taxon>
        <taxon>Saccharomycetes</taxon>
        <taxon>Saccharomycopsidaceae</taxon>
        <taxon>Saccharomycopsis</taxon>
    </lineage>
</organism>
<feature type="region of interest" description="Disordered" evidence="1">
    <location>
        <begin position="589"/>
        <end position="615"/>
    </location>
</feature>
<feature type="chain" id="PRO_5043988904" evidence="2">
    <location>
        <begin position="20"/>
        <end position="816"/>
    </location>
</feature>
<keyword evidence="2" id="KW-0732">Signal</keyword>
<feature type="compositionally biased region" description="Low complexity" evidence="1">
    <location>
        <begin position="596"/>
        <end position="610"/>
    </location>
</feature>
<feature type="compositionally biased region" description="Polar residues" evidence="1">
    <location>
        <begin position="232"/>
        <end position="270"/>
    </location>
</feature>
<comment type="caution">
    <text evidence="3">The sequence shown here is derived from an EMBL/GenBank/DDBJ whole genome shotgun (WGS) entry which is preliminary data.</text>
</comment>
<dbReference type="Proteomes" id="UP001360560">
    <property type="component" value="Unassembled WGS sequence"/>
</dbReference>
<dbReference type="EMBL" id="BTFZ01000020">
    <property type="protein sequence ID" value="GMM39032.1"/>
    <property type="molecule type" value="Genomic_DNA"/>
</dbReference>
<evidence type="ECO:0000313" key="3">
    <source>
        <dbReference type="EMBL" id="GMM39032.1"/>
    </source>
</evidence>
<evidence type="ECO:0000256" key="2">
    <source>
        <dbReference type="SAM" id="SignalP"/>
    </source>
</evidence>
<feature type="compositionally biased region" description="Polar residues" evidence="1">
    <location>
        <begin position="683"/>
        <end position="714"/>
    </location>
</feature>
<dbReference type="RefSeq" id="XP_064856027.1">
    <property type="nucleotide sequence ID" value="XM_064999955.1"/>
</dbReference>
<name>A0AAV5QWU9_9ASCO</name>
<protein>
    <submittedName>
        <fullName evidence="3">Uncharacterized protein</fullName>
    </submittedName>
</protein>
<feature type="region of interest" description="Disordered" evidence="1">
    <location>
        <begin position="683"/>
        <end position="735"/>
    </location>
</feature>